<evidence type="ECO:0000313" key="7">
    <source>
        <dbReference type="Proteomes" id="UP001501470"/>
    </source>
</evidence>
<feature type="region of interest" description="Disordered" evidence="4">
    <location>
        <begin position="259"/>
        <end position="278"/>
    </location>
</feature>
<dbReference type="InterPro" id="IPR003593">
    <property type="entry name" value="AAA+_ATPase"/>
</dbReference>
<name>A0ABN1ZM82_9ACTN</name>
<dbReference type="InterPro" id="IPR027417">
    <property type="entry name" value="P-loop_NTPase"/>
</dbReference>
<evidence type="ECO:0000313" key="6">
    <source>
        <dbReference type="EMBL" id="GAA1500978.1"/>
    </source>
</evidence>
<accession>A0ABN1ZM82</accession>
<keyword evidence="3 6" id="KW-0067">ATP-binding</keyword>
<dbReference type="InterPro" id="IPR017871">
    <property type="entry name" value="ABC_transporter-like_CS"/>
</dbReference>
<sequence length="278" mass="29060">MWGDAVAETLLVGSGLTKRYGGVTALQDVSFSLTAGEVLGLVGPNGAGKTTLVDLISGAQPATEGLLTLRGQRLAGPASRRAKAGLARTFQYPQLALELTVAENLLLGRAARRHGTVWQMIAGSFSGAFRPYPPADLAAVAAIAEELGIDRLDRPAGDLSLGEQRLVEVGRALGQDPLVLLLDEPFAGSDAAGVTGISEVVRTVQRRGHAVILVDHNVDLVAGLVDRIMLLDRGQSVFDGSPRECLDSPQMQQVYFGATDPAPAAAPDDAEEVPHVVS</sequence>
<keyword evidence="2" id="KW-0547">Nucleotide-binding</keyword>
<dbReference type="EMBL" id="BAAAQD010000001">
    <property type="protein sequence ID" value="GAA1500978.1"/>
    <property type="molecule type" value="Genomic_DNA"/>
</dbReference>
<feature type="domain" description="ABC transporter" evidence="5">
    <location>
        <begin position="11"/>
        <end position="258"/>
    </location>
</feature>
<dbReference type="InterPro" id="IPR003439">
    <property type="entry name" value="ABC_transporter-like_ATP-bd"/>
</dbReference>
<comment type="caution">
    <text evidence="6">The sequence shown here is derived from an EMBL/GenBank/DDBJ whole genome shotgun (WGS) entry which is preliminary data.</text>
</comment>
<protein>
    <submittedName>
        <fullName evidence="6">ABC transporter ATP-binding protein</fullName>
    </submittedName>
</protein>
<dbReference type="PROSITE" id="PS50893">
    <property type="entry name" value="ABC_TRANSPORTER_2"/>
    <property type="match status" value="1"/>
</dbReference>
<keyword evidence="1" id="KW-0813">Transport</keyword>
<dbReference type="Gene3D" id="3.40.50.300">
    <property type="entry name" value="P-loop containing nucleotide triphosphate hydrolases"/>
    <property type="match status" value="1"/>
</dbReference>
<dbReference type="GO" id="GO:0005524">
    <property type="term" value="F:ATP binding"/>
    <property type="evidence" value="ECO:0007669"/>
    <property type="project" value="UniProtKB-KW"/>
</dbReference>
<evidence type="ECO:0000259" key="5">
    <source>
        <dbReference type="PROSITE" id="PS50893"/>
    </source>
</evidence>
<evidence type="ECO:0000256" key="2">
    <source>
        <dbReference type="ARBA" id="ARBA00022741"/>
    </source>
</evidence>
<dbReference type="InterPro" id="IPR051120">
    <property type="entry name" value="ABC_AA/LPS_Transport"/>
</dbReference>
<evidence type="ECO:0000256" key="1">
    <source>
        <dbReference type="ARBA" id="ARBA00022448"/>
    </source>
</evidence>
<evidence type="ECO:0000256" key="3">
    <source>
        <dbReference type="ARBA" id="ARBA00022840"/>
    </source>
</evidence>
<dbReference type="Pfam" id="PF00005">
    <property type="entry name" value="ABC_tran"/>
    <property type="match status" value="1"/>
</dbReference>
<organism evidence="6 7">
    <name type="scientific">Dactylosporangium maewongense</name>
    <dbReference type="NCBI Taxonomy" id="634393"/>
    <lineage>
        <taxon>Bacteria</taxon>
        <taxon>Bacillati</taxon>
        <taxon>Actinomycetota</taxon>
        <taxon>Actinomycetes</taxon>
        <taxon>Micromonosporales</taxon>
        <taxon>Micromonosporaceae</taxon>
        <taxon>Dactylosporangium</taxon>
    </lineage>
</organism>
<dbReference type="SMART" id="SM00382">
    <property type="entry name" value="AAA"/>
    <property type="match status" value="1"/>
</dbReference>
<evidence type="ECO:0000256" key="4">
    <source>
        <dbReference type="SAM" id="MobiDB-lite"/>
    </source>
</evidence>
<dbReference type="PROSITE" id="PS00211">
    <property type="entry name" value="ABC_TRANSPORTER_1"/>
    <property type="match status" value="1"/>
</dbReference>
<proteinExistence type="predicted"/>
<dbReference type="PANTHER" id="PTHR45772:SF1">
    <property type="entry name" value="ABC TRANSPORTER ATP-BINDING PROTEIN"/>
    <property type="match status" value="1"/>
</dbReference>
<gene>
    <name evidence="6" type="ORF">GCM10009827_008600</name>
</gene>
<keyword evidence="7" id="KW-1185">Reference proteome</keyword>
<dbReference type="SUPFAM" id="SSF52540">
    <property type="entry name" value="P-loop containing nucleoside triphosphate hydrolases"/>
    <property type="match status" value="1"/>
</dbReference>
<dbReference type="PANTHER" id="PTHR45772">
    <property type="entry name" value="CONSERVED COMPONENT OF ABC TRANSPORTER FOR NATURAL AMINO ACIDS-RELATED"/>
    <property type="match status" value="1"/>
</dbReference>
<reference evidence="6 7" key="1">
    <citation type="journal article" date="2019" name="Int. J. Syst. Evol. Microbiol.">
        <title>The Global Catalogue of Microorganisms (GCM) 10K type strain sequencing project: providing services to taxonomists for standard genome sequencing and annotation.</title>
        <authorList>
            <consortium name="The Broad Institute Genomics Platform"/>
            <consortium name="The Broad Institute Genome Sequencing Center for Infectious Disease"/>
            <person name="Wu L."/>
            <person name="Ma J."/>
        </authorList>
    </citation>
    <scope>NUCLEOTIDE SEQUENCE [LARGE SCALE GENOMIC DNA]</scope>
    <source>
        <strain evidence="6 7">JCM 15933</strain>
    </source>
</reference>
<dbReference type="Proteomes" id="UP001501470">
    <property type="component" value="Unassembled WGS sequence"/>
</dbReference>